<evidence type="ECO:0000313" key="5">
    <source>
        <dbReference type="Proteomes" id="UP001281761"/>
    </source>
</evidence>
<evidence type="ECO:0000313" key="2">
    <source>
        <dbReference type="EMBL" id="KAK2941096.1"/>
    </source>
</evidence>
<evidence type="ECO:0000313" key="1">
    <source>
        <dbReference type="EMBL" id="KAK2940578.1"/>
    </source>
</evidence>
<reference evidence="1 5" key="1">
    <citation type="journal article" date="2022" name="bioRxiv">
        <title>Genomics of Preaxostyla Flagellates Illuminates Evolutionary Transitions and the Path Towards Mitochondrial Loss.</title>
        <authorList>
            <person name="Novak L.V.F."/>
            <person name="Treitli S.C."/>
            <person name="Pyrih J."/>
            <person name="Halakuc P."/>
            <person name="Pipaliya S.V."/>
            <person name="Vacek V."/>
            <person name="Brzon O."/>
            <person name="Soukal P."/>
            <person name="Eme L."/>
            <person name="Dacks J.B."/>
            <person name="Karnkowska A."/>
            <person name="Elias M."/>
            <person name="Hampl V."/>
        </authorList>
    </citation>
    <scope>NUCLEOTIDE SEQUENCE [LARGE SCALE GENOMIC DNA]</scope>
    <source>
        <strain evidence="1">NAU3</strain>
        <tissue evidence="1">Gut</tissue>
    </source>
</reference>
<gene>
    <name evidence="3" type="ORF">BLNAU_22943</name>
    <name evidence="2" type="ORF">BLNAU_23987</name>
    <name evidence="1" type="ORF">BLNAU_24517</name>
    <name evidence="4" type="ORF">BLNAU_7200</name>
</gene>
<accession>A0ABQ9WML8</accession>
<dbReference type="EMBL" id="JARBJD010000549">
    <property type="protein sequence ID" value="KAK2941096.1"/>
    <property type="molecule type" value="Genomic_DNA"/>
</dbReference>
<organism evidence="1 5">
    <name type="scientific">Blattamonas nauphoetae</name>
    <dbReference type="NCBI Taxonomy" id="2049346"/>
    <lineage>
        <taxon>Eukaryota</taxon>
        <taxon>Metamonada</taxon>
        <taxon>Preaxostyla</taxon>
        <taxon>Oxymonadida</taxon>
        <taxon>Blattamonas</taxon>
    </lineage>
</organism>
<evidence type="ECO:0000313" key="4">
    <source>
        <dbReference type="EMBL" id="KAK2957766.1"/>
    </source>
</evidence>
<keyword evidence="5" id="KW-1185">Reference proteome</keyword>
<dbReference type="EMBL" id="JARBJD010000043">
    <property type="protein sequence ID" value="KAK2957766.1"/>
    <property type="molecule type" value="Genomic_DNA"/>
</dbReference>
<protein>
    <submittedName>
        <fullName evidence="1">Uncharacterized protein</fullName>
    </submittedName>
</protein>
<name>A0ABQ9WML8_9EUKA</name>
<proteinExistence type="predicted"/>
<evidence type="ECO:0000313" key="3">
    <source>
        <dbReference type="EMBL" id="KAK2942147.1"/>
    </source>
</evidence>
<dbReference type="Proteomes" id="UP001281761">
    <property type="component" value="Unassembled WGS sequence"/>
</dbReference>
<dbReference type="EMBL" id="JARBJD010000430">
    <property type="protein sequence ID" value="KAK2942147.1"/>
    <property type="molecule type" value="Genomic_DNA"/>
</dbReference>
<comment type="caution">
    <text evidence="1">The sequence shown here is derived from an EMBL/GenBank/DDBJ whole genome shotgun (WGS) entry which is preliminary data.</text>
</comment>
<sequence>MAVLDVSDPVALVMRVAVDAVDVDVGGPLINASVSSEDDEGEEVVEKDVNETFPTLRRVHAEEEDMETRVVGRVSVKEQELKVTSPTEIEGEAMPIAGDKNERPVPRSWLVLKVPIAKTEIRV</sequence>
<dbReference type="EMBL" id="JARBJD010000651">
    <property type="protein sequence ID" value="KAK2940578.1"/>
    <property type="molecule type" value="Genomic_DNA"/>
</dbReference>